<evidence type="ECO:0000313" key="10">
    <source>
        <dbReference type="Proteomes" id="UP001059822"/>
    </source>
</evidence>
<keyword evidence="3" id="KW-0378">Hydrolase</keyword>
<comment type="similarity">
    <text evidence="6">Belongs to the UPF0758 family.</text>
</comment>
<dbReference type="NCBIfam" id="TIGR00608">
    <property type="entry name" value="radc"/>
    <property type="match status" value="1"/>
</dbReference>
<dbReference type="Proteomes" id="UP001059985">
    <property type="component" value="Chromosome"/>
</dbReference>
<dbReference type="NCBIfam" id="NF000642">
    <property type="entry name" value="PRK00024.1"/>
    <property type="match status" value="1"/>
</dbReference>
<reference evidence="8" key="1">
    <citation type="journal article" date="2022" name="Microorganisms">
        <title>Assembly and Comparison of Ca. Neoehrlichia mikurensis Genomes.</title>
        <authorList>
            <person name="Azagi T."/>
            <person name="Dirks R.P."/>
            <person name="Yebra-Pimentel E.S."/>
            <person name="Schaap P.J."/>
            <person name="Koehorst J.J."/>
            <person name="Esser H.J."/>
            <person name="Sprong H."/>
        </authorList>
    </citation>
    <scope>NUCLEOTIDE SEQUENCE</scope>
    <source>
        <strain evidence="9">18-2804</strain>
        <strain evidence="8">18-2837</strain>
    </source>
</reference>
<gene>
    <name evidence="8" type="primary">radC</name>
    <name evidence="9" type="ORF">LUA81_00645</name>
    <name evidence="8" type="ORF">LUA82_00645</name>
</gene>
<dbReference type="PANTHER" id="PTHR30471:SF3">
    <property type="entry name" value="UPF0758 PROTEIN YEES-RELATED"/>
    <property type="match status" value="1"/>
</dbReference>
<dbReference type="GO" id="GO:0046872">
    <property type="term" value="F:metal ion binding"/>
    <property type="evidence" value="ECO:0007669"/>
    <property type="project" value="UniProtKB-KW"/>
</dbReference>
<feature type="domain" description="MPN" evidence="7">
    <location>
        <begin position="108"/>
        <end position="230"/>
    </location>
</feature>
<evidence type="ECO:0000256" key="1">
    <source>
        <dbReference type="ARBA" id="ARBA00022670"/>
    </source>
</evidence>
<dbReference type="GO" id="GO:0006508">
    <property type="term" value="P:proteolysis"/>
    <property type="evidence" value="ECO:0007669"/>
    <property type="project" value="UniProtKB-KW"/>
</dbReference>
<evidence type="ECO:0000313" key="11">
    <source>
        <dbReference type="Proteomes" id="UP001059985"/>
    </source>
</evidence>
<dbReference type="AlphaFoldDB" id="A0A9Q9C137"/>
<keyword evidence="1" id="KW-0645">Protease</keyword>
<name>A0A9Q9C137_9RICK</name>
<evidence type="ECO:0000256" key="3">
    <source>
        <dbReference type="ARBA" id="ARBA00022801"/>
    </source>
</evidence>
<proteinExistence type="inferred from homology"/>
<dbReference type="EMBL" id="CP089285">
    <property type="protein sequence ID" value="UTO56510.1"/>
    <property type="molecule type" value="Genomic_DNA"/>
</dbReference>
<evidence type="ECO:0000259" key="7">
    <source>
        <dbReference type="PROSITE" id="PS50249"/>
    </source>
</evidence>
<dbReference type="InterPro" id="IPR001405">
    <property type="entry name" value="UPF0758"/>
</dbReference>
<dbReference type="PANTHER" id="PTHR30471">
    <property type="entry name" value="DNA REPAIR PROTEIN RADC"/>
    <property type="match status" value="1"/>
</dbReference>
<evidence type="ECO:0000256" key="6">
    <source>
        <dbReference type="RuleBase" id="RU003797"/>
    </source>
</evidence>
<dbReference type="RefSeq" id="WP_218193875.1">
    <property type="nucleotide sequence ID" value="NZ_CP054597.1"/>
</dbReference>
<dbReference type="InterPro" id="IPR025657">
    <property type="entry name" value="RadC_JAB"/>
</dbReference>
<dbReference type="InterPro" id="IPR020891">
    <property type="entry name" value="UPF0758_CS"/>
</dbReference>
<dbReference type="GO" id="GO:0008237">
    <property type="term" value="F:metallopeptidase activity"/>
    <property type="evidence" value="ECO:0007669"/>
    <property type="project" value="UniProtKB-KW"/>
</dbReference>
<evidence type="ECO:0000256" key="5">
    <source>
        <dbReference type="ARBA" id="ARBA00023049"/>
    </source>
</evidence>
<keyword evidence="2" id="KW-0479">Metal-binding</keyword>
<evidence type="ECO:0000313" key="9">
    <source>
        <dbReference type="EMBL" id="UTO56510.1"/>
    </source>
</evidence>
<keyword evidence="5" id="KW-0482">Metalloprotease</keyword>
<keyword evidence="11" id="KW-1185">Reference proteome</keyword>
<accession>A0A9Q9C137</accession>
<dbReference type="Proteomes" id="UP001059822">
    <property type="component" value="Chromosome"/>
</dbReference>
<dbReference type="InterPro" id="IPR046778">
    <property type="entry name" value="UPF0758_N"/>
</dbReference>
<dbReference type="Pfam" id="PF04002">
    <property type="entry name" value="RadC"/>
    <property type="match status" value="1"/>
</dbReference>
<dbReference type="PROSITE" id="PS01302">
    <property type="entry name" value="UPF0758"/>
    <property type="match status" value="1"/>
</dbReference>
<sequence>MNVDYECKKHKMGHRKRLRERLLCGNGKGLLDYEVLELILCSSHTRKDMKPIAKRLIDHFGNFSKVFYADVNELKEVLGVGEISIAAIFCVREALNRIHRGNIKDCIILNEWNKLIEYLKVRIGNSNIENFHVLYLNKKYHLIADEVQDVGTIDETPIYVREVIKRVLYLSATSIIIAHNHPSGDPSPSQADINVTNRLLRVCLSMNINLIDHVIVAFDKHYSFKSHGLL</sequence>
<evidence type="ECO:0000256" key="2">
    <source>
        <dbReference type="ARBA" id="ARBA00022723"/>
    </source>
</evidence>
<evidence type="ECO:0000313" key="8">
    <source>
        <dbReference type="EMBL" id="UTO55589.1"/>
    </source>
</evidence>
<dbReference type="CDD" id="cd08071">
    <property type="entry name" value="MPN_DUF2466"/>
    <property type="match status" value="1"/>
</dbReference>
<keyword evidence="4" id="KW-0862">Zinc</keyword>
<dbReference type="PROSITE" id="PS50249">
    <property type="entry name" value="MPN"/>
    <property type="match status" value="1"/>
</dbReference>
<dbReference type="Pfam" id="PF20582">
    <property type="entry name" value="UPF0758_N"/>
    <property type="match status" value="1"/>
</dbReference>
<dbReference type="InterPro" id="IPR037518">
    <property type="entry name" value="MPN"/>
</dbReference>
<protein>
    <submittedName>
        <fullName evidence="8">DNA repair protein RadC</fullName>
    </submittedName>
</protein>
<dbReference type="EMBL" id="CP089286">
    <property type="protein sequence ID" value="UTO55589.1"/>
    <property type="molecule type" value="Genomic_DNA"/>
</dbReference>
<organism evidence="8 10">
    <name type="scientific">Neoehrlichia mikurensis</name>
    <dbReference type="NCBI Taxonomy" id="89586"/>
    <lineage>
        <taxon>Bacteria</taxon>
        <taxon>Pseudomonadati</taxon>
        <taxon>Pseudomonadota</taxon>
        <taxon>Alphaproteobacteria</taxon>
        <taxon>Rickettsiales</taxon>
        <taxon>Anaplasmataceae</taxon>
        <taxon>Candidatus Neoehrlichia</taxon>
    </lineage>
</organism>
<evidence type="ECO:0000256" key="4">
    <source>
        <dbReference type="ARBA" id="ARBA00022833"/>
    </source>
</evidence>